<organism evidence="9 10">
    <name type="scientific">Labilithrix luteola</name>
    <dbReference type="NCBI Taxonomy" id="1391654"/>
    <lineage>
        <taxon>Bacteria</taxon>
        <taxon>Pseudomonadati</taxon>
        <taxon>Myxococcota</taxon>
        <taxon>Polyangia</taxon>
        <taxon>Polyangiales</taxon>
        <taxon>Labilitrichaceae</taxon>
        <taxon>Labilithrix</taxon>
    </lineage>
</organism>
<evidence type="ECO:0000313" key="10">
    <source>
        <dbReference type="Proteomes" id="UP000064967"/>
    </source>
</evidence>
<feature type="domain" description="Sigma-54 factor interaction" evidence="8">
    <location>
        <begin position="152"/>
        <end position="380"/>
    </location>
</feature>
<dbReference type="Gene3D" id="1.10.8.60">
    <property type="match status" value="1"/>
</dbReference>
<dbReference type="STRING" id="1391654.AKJ09_06660"/>
<evidence type="ECO:0000256" key="5">
    <source>
        <dbReference type="ARBA" id="ARBA00023163"/>
    </source>
</evidence>
<dbReference type="CDD" id="cd00060">
    <property type="entry name" value="FHA"/>
    <property type="match status" value="1"/>
</dbReference>
<dbReference type="GO" id="GO:0003677">
    <property type="term" value="F:DNA binding"/>
    <property type="evidence" value="ECO:0007669"/>
    <property type="project" value="UniProtKB-KW"/>
</dbReference>
<dbReference type="EMBL" id="CP012333">
    <property type="protein sequence ID" value="AKU99996.1"/>
    <property type="molecule type" value="Genomic_DNA"/>
</dbReference>
<dbReference type="InterPro" id="IPR025943">
    <property type="entry name" value="Sigma_54_int_dom_ATP-bd_2"/>
</dbReference>
<evidence type="ECO:0000259" key="7">
    <source>
        <dbReference type="PROSITE" id="PS50006"/>
    </source>
</evidence>
<gene>
    <name evidence="9" type="ORF">AKJ09_06660</name>
</gene>
<feature type="domain" description="FHA" evidence="7">
    <location>
        <begin position="57"/>
        <end position="113"/>
    </location>
</feature>
<keyword evidence="5" id="KW-0804">Transcription</keyword>
<evidence type="ECO:0000313" key="9">
    <source>
        <dbReference type="EMBL" id="AKU99996.1"/>
    </source>
</evidence>
<dbReference type="InterPro" id="IPR025944">
    <property type="entry name" value="Sigma_54_int_dom_CS"/>
</dbReference>
<dbReference type="InterPro" id="IPR058031">
    <property type="entry name" value="AAA_lid_NorR"/>
</dbReference>
<dbReference type="Gene3D" id="3.40.50.300">
    <property type="entry name" value="P-loop containing nucleotide triphosphate hydrolases"/>
    <property type="match status" value="1"/>
</dbReference>
<dbReference type="SUPFAM" id="SSF52540">
    <property type="entry name" value="P-loop containing nucleoside triphosphate hydrolases"/>
    <property type="match status" value="1"/>
</dbReference>
<dbReference type="InterPro" id="IPR025662">
    <property type="entry name" value="Sigma_54_int_dom_ATP-bd_1"/>
</dbReference>
<dbReference type="Pfam" id="PF00498">
    <property type="entry name" value="FHA"/>
    <property type="match status" value="1"/>
</dbReference>
<sequence>MFSPSNGPANEVRPNEVRPNEEDRPSTATSQTLEIAIVPRTGGWALEIQDAAGGRRVVLGRTPVVVGSSARAGIVIEDATVSARHCEIAVHGAWILVRDLGSTNGTYVGGARIHEAWGTEGTTIAVGQSTLVCVAHEENDDDGEEDEPLPGVAGESRPMRILAGQVRRLAKLSAPVLVNGETGVGKELIVRALHAEGPRAGGPFVAMNVSALPRELVESELFGHERGAFTGAVNRRAGAFAEAEGGTLFLDEIGELPIDAQPKLLRALDGYEVRRIGAAGSGRKANARVVTATHVRLSDSVERGAFRRDLFHRLEVFVVEIPPLRERQGDIVPIARAILAQMEPDFGLLEMTPAAIGQLTAHDWPGNVRELRAVLQRAADYARGRSRLEAALIERALRKTRRTPVAYDAEAARQCLERHGGNVSAAARAANVPRTTFRKLLTEGAGPKKA</sequence>
<dbReference type="InterPro" id="IPR002078">
    <property type="entry name" value="Sigma_54_int"/>
</dbReference>
<evidence type="ECO:0000256" key="4">
    <source>
        <dbReference type="ARBA" id="ARBA00023125"/>
    </source>
</evidence>
<keyword evidence="1" id="KW-0547">Nucleotide-binding</keyword>
<dbReference type="SUPFAM" id="SSF49879">
    <property type="entry name" value="SMAD/FHA domain"/>
    <property type="match status" value="1"/>
</dbReference>
<dbReference type="Gene3D" id="1.10.10.60">
    <property type="entry name" value="Homeodomain-like"/>
    <property type="match status" value="1"/>
</dbReference>
<dbReference type="Proteomes" id="UP000064967">
    <property type="component" value="Chromosome"/>
</dbReference>
<dbReference type="InterPro" id="IPR003593">
    <property type="entry name" value="AAA+_ATPase"/>
</dbReference>
<dbReference type="InterPro" id="IPR008984">
    <property type="entry name" value="SMAD_FHA_dom_sf"/>
</dbReference>
<evidence type="ECO:0000256" key="6">
    <source>
        <dbReference type="SAM" id="MobiDB-lite"/>
    </source>
</evidence>
<keyword evidence="10" id="KW-1185">Reference proteome</keyword>
<dbReference type="Pfam" id="PF00158">
    <property type="entry name" value="Sigma54_activat"/>
    <property type="match status" value="1"/>
</dbReference>
<dbReference type="SMART" id="SM00382">
    <property type="entry name" value="AAA"/>
    <property type="match status" value="1"/>
</dbReference>
<dbReference type="PROSITE" id="PS50006">
    <property type="entry name" value="FHA_DOMAIN"/>
    <property type="match status" value="1"/>
</dbReference>
<name>A0A0K1Q2X1_9BACT</name>
<dbReference type="PROSITE" id="PS50045">
    <property type="entry name" value="SIGMA54_INTERACT_4"/>
    <property type="match status" value="1"/>
</dbReference>
<evidence type="ECO:0000256" key="2">
    <source>
        <dbReference type="ARBA" id="ARBA00022840"/>
    </source>
</evidence>
<dbReference type="PROSITE" id="PS00688">
    <property type="entry name" value="SIGMA54_INTERACT_3"/>
    <property type="match status" value="1"/>
</dbReference>
<dbReference type="InterPro" id="IPR000253">
    <property type="entry name" value="FHA_dom"/>
</dbReference>
<dbReference type="AlphaFoldDB" id="A0A0K1Q2X1"/>
<keyword evidence="3" id="KW-0805">Transcription regulation</keyword>
<dbReference type="GO" id="GO:0005524">
    <property type="term" value="F:ATP binding"/>
    <property type="evidence" value="ECO:0007669"/>
    <property type="project" value="UniProtKB-KW"/>
</dbReference>
<dbReference type="CDD" id="cd00009">
    <property type="entry name" value="AAA"/>
    <property type="match status" value="1"/>
</dbReference>
<dbReference type="PANTHER" id="PTHR32071">
    <property type="entry name" value="TRANSCRIPTIONAL REGULATORY PROTEIN"/>
    <property type="match status" value="1"/>
</dbReference>
<proteinExistence type="predicted"/>
<evidence type="ECO:0000256" key="3">
    <source>
        <dbReference type="ARBA" id="ARBA00023015"/>
    </source>
</evidence>
<dbReference type="SUPFAM" id="SSF46689">
    <property type="entry name" value="Homeodomain-like"/>
    <property type="match status" value="1"/>
</dbReference>
<dbReference type="FunFam" id="3.40.50.300:FF:000006">
    <property type="entry name" value="DNA-binding transcriptional regulator NtrC"/>
    <property type="match status" value="1"/>
</dbReference>
<dbReference type="PANTHER" id="PTHR32071:SF117">
    <property type="entry name" value="PTS-DEPENDENT DIHYDROXYACETONE KINASE OPERON REGULATORY PROTEIN-RELATED"/>
    <property type="match status" value="1"/>
</dbReference>
<dbReference type="SMART" id="SM00240">
    <property type="entry name" value="FHA"/>
    <property type="match status" value="1"/>
</dbReference>
<dbReference type="Pfam" id="PF25601">
    <property type="entry name" value="AAA_lid_14"/>
    <property type="match status" value="1"/>
</dbReference>
<feature type="region of interest" description="Disordered" evidence="6">
    <location>
        <begin position="1"/>
        <end position="30"/>
    </location>
</feature>
<dbReference type="InterPro" id="IPR027417">
    <property type="entry name" value="P-loop_NTPase"/>
</dbReference>
<evidence type="ECO:0000259" key="8">
    <source>
        <dbReference type="PROSITE" id="PS50045"/>
    </source>
</evidence>
<keyword evidence="2" id="KW-0067">ATP-binding</keyword>
<dbReference type="PATRIC" id="fig|1391654.3.peg.6755"/>
<reference evidence="9 10" key="1">
    <citation type="submission" date="2015-08" db="EMBL/GenBank/DDBJ databases">
        <authorList>
            <person name="Babu N.S."/>
            <person name="Beckwith C.J."/>
            <person name="Beseler K.G."/>
            <person name="Brison A."/>
            <person name="Carone J.V."/>
            <person name="Caskin T.P."/>
            <person name="Diamond M."/>
            <person name="Durham M.E."/>
            <person name="Foxe J.M."/>
            <person name="Go M."/>
            <person name="Henderson B.A."/>
            <person name="Jones I.B."/>
            <person name="McGettigan J.A."/>
            <person name="Micheletti S.J."/>
            <person name="Nasrallah M.E."/>
            <person name="Ortiz D."/>
            <person name="Piller C.R."/>
            <person name="Privatt S.R."/>
            <person name="Schneider S.L."/>
            <person name="Sharp S."/>
            <person name="Smith T.C."/>
            <person name="Stanton J.D."/>
            <person name="Ullery H.E."/>
            <person name="Wilson R.J."/>
            <person name="Serrano M.G."/>
            <person name="Buck G."/>
            <person name="Lee V."/>
            <person name="Wang Y."/>
            <person name="Carvalho R."/>
            <person name="Voegtly L."/>
            <person name="Shi R."/>
            <person name="Duckworth R."/>
            <person name="Johnson A."/>
            <person name="Loviza R."/>
            <person name="Walstead R."/>
            <person name="Shah Z."/>
            <person name="Kiflezghi M."/>
            <person name="Wade K."/>
            <person name="Ball S.L."/>
            <person name="Bradley K.W."/>
            <person name="Asai D.J."/>
            <person name="Bowman C.A."/>
            <person name="Russell D.A."/>
            <person name="Pope W.H."/>
            <person name="Jacobs-Sera D."/>
            <person name="Hendrix R.W."/>
            <person name="Hatfull G.F."/>
        </authorList>
    </citation>
    <scope>NUCLEOTIDE SEQUENCE [LARGE SCALE GENOMIC DNA]</scope>
    <source>
        <strain evidence="9 10">DSM 27648</strain>
    </source>
</reference>
<keyword evidence="4" id="KW-0238">DNA-binding</keyword>
<protein>
    <submittedName>
        <fullName evidence="9">Nitrogen regulation protein NtrC</fullName>
    </submittedName>
</protein>
<dbReference type="PROSITE" id="PS00675">
    <property type="entry name" value="SIGMA54_INTERACT_1"/>
    <property type="match status" value="1"/>
</dbReference>
<dbReference type="GO" id="GO:0006355">
    <property type="term" value="P:regulation of DNA-templated transcription"/>
    <property type="evidence" value="ECO:0007669"/>
    <property type="project" value="InterPro"/>
</dbReference>
<accession>A0A0K1Q2X1</accession>
<dbReference type="KEGG" id="llu:AKJ09_06660"/>
<dbReference type="PROSITE" id="PS00676">
    <property type="entry name" value="SIGMA54_INTERACT_2"/>
    <property type="match status" value="1"/>
</dbReference>
<evidence type="ECO:0000256" key="1">
    <source>
        <dbReference type="ARBA" id="ARBA00022741"/>
    </source>
</evidence>
<dbReference type="Gene3D" id="2.60.200.20">
    <property type="match status" value="1"/>
</dbReference>
<dbReference type="InterPro" id="IPR009057">
    <property type="entry name" value="Homeodomain-like_sf"/>
</dbReference>
<feature type="compositionally biased region" description="Basic and acidic residues" evidence="6">
    <location>
        <begin position="13"/>
        <end position="25"/>
    </location>
</feature>